<accession>A0A412X295</accession>
<evidence type="ECO:0000313" key="2">
    <source>
        <dbReference type="Proteomes" id="UP000283589"/>
    </source>
</evidence>
<reference evidence="1 2" key="1">
    <citation type="submission" date="2018-08" db="EMBL/GenBank/DDBJ databases">
        <title>A genome reference for cultivated species of the human gut microbiota.</title>
        <authorList>
            <person name="Zou Y."/>
            <person name="Xue W."/>
            <person name="Luo G."/>
        </authorList>
    </citation>
    <scope>NUCLEOTIDE SEQUENCE [LARGE SCALE GENOMIC DNA]</scope>
    <source>
        <strain evidence="1 2">AF14-49</strain>
    </source>
</reference>
<evidence type="ECO:0000313" key="1">
    <source>
        <dbReference type="EMBL" id="RGV34594.1"/>
    </source>
</evidence>
<dbReference type="AlphaFoldDB" id="A0A412X295"/>
<dbReference type="EMBL" id="QRZA01000007">
    <property type="protein sequence ID" value="RGV34594.1"/>
    <property type="molecule type" value="Genomic_DNA"/>
</dbReference>
<proteinExistence type="predicted"/>
<gene>
    <name evidence="1" type="ORF">DWW18_07885</name>
</gene>
<protein>
    <submittedName>
        <fullName evidence="1">DUF4843 domain-containing protein</fullName>
    </submittedName>
</protein>
<dbReference type="PROSITE" id="PS51257">
    <property type="entry name" value="PROKAR_LIPOPROTEIN"/>
    <property type="match status" value="1"/>
</dbReference>
<dbReference type="Proteomes" id="UP000283589">
    <property type="component" value="Unassembled WGS sequence"/>
</dbReference>
<dbReference type="Pfam" id="PF16132">
    <property type="entry name" value="DUF4843"/>
    <property type="match status" value="1"/>
</dbReference>
<name>A0A412X295_9BACT</name>
<comment type="caution">
    <text evidence="1">The sequence shown here is derived from an EMBL/GenBank/DDBJ whole genome shotgun (WGS) entry which is preliminary data.</text>
</comment>
<dbReference type="InterPro" id="IPR032299">
    <property type="entry name" value="DUF4843"/>
</dbReference>
<organism evidence="1 2">
    <name type="scientific">Butyricimonas virosa</name>
    <dbReference type="NCBI Taxonomy" id="544645"/>
    <lineage>
        <taxon>Bacteria</taxon>
        <taxon>Pseudomonadati</taxon>
        <taxon>Bacteroidota</taxon>
        <taxon>Bacteroidia</taxon>
        <taxon>Bacteroidales</taxon>
        <taxon>Odoribacteraceae</taxon>
        <taxon>Butyricimonas</taxon>
    </lineage>
</organism>
<sequence>MVMKTKQILFFMFLLGSVIACRKNEIILFDRDEAGVYFQTGWQTRLYVNSETYVDSVDYSFSVESDTVTEKVLDVLVRTMGKVKDFPRLVKLSVDAENSTAMEGVHYEIDFDAAVIPAGASSISFPVKFFRTQDLMGEKIKLVLKLEDNENFKVYFKEQKNTNVYYAAGEQIWADRYVFMVSEIYSEPNYWRSGADDAFGPWSVSKFRFVNKVCEIPVQDWQRGGHSDSKVQAGRFPIYGYMVRNALQELADSGTPMLDDDGSYMQLGTNYEVDYSAYIE</sequence>